<proteinExistence type="predicted"/>
<dbReference type="Proteomes" id="UP001595536">
    <property type="component" value="Unassembled WGS sequence"/>
</dbReference>
<feature type="domain" description="SnoaL-like" evidence="1">
    <location>
        <begin position="39"/>
        <end position="147"/>
    </location>
</feature>
<dbReference type="InterPro" id="IPR037401">
    <property type="entry name" value="SnoaL-like"/>
</dbReference>
<accession>A0ABV7LGZ7</accession>
<comment type="caution">
    <text evidence="2">The sequence shown here is derived from an EMBL/GenBank/DDBJ whole genome shotgun (WGS) entry which is preliminary data.</text>
</comment>
<dbReference type="EMBL" id="JBHRUV010000060">
    <property type="protein sequence ID" value="MFC3266884.1"/>
    <property type="molecule type" value="Genomic_DNA"/>
</dbReference>
<evidence type="ECO:0000259" key="1">
    <source>
        <dbReference type="Pfam" id="PF12680"/>
    </source>
</evidence>
<name>A0ABV7LGZ7_9HYPH</name>
<protein>
    <submittedName>
        <fullName evidence="2">Ester cyclase</fullName>
    </submittedName>
</protein>
<sequence>MSQKFGLTLGNLSVNEDGRGVIDDRRDRCMARQNAKGLIRAYVASFNAGDWRNLRALFADGANISIGDRTTGIDKAIRLWQELHQNMSTRLDIVDIVCEGDAAAALVIEKGRFIGPWRDLPGQHPTGASYELVAIDWFTFAGDRIARRWAARDSGSITRQVLGLRGYH</sequence>
<gene>
    <name evidence="2" type="ORF">ACFOEX_11055</name>
</gene>
<evidence type="ECO:0000313" key="3">
    <source>
        <dbReference type="Proteomes" id="UP001595536"/>
    </source>
</evidence>
<dbReference type="Pfam" id="PF12680">
    <property type="entry name" value="SnoaL_2"/>
    <property type="match status" value="1"/>
</dbReference>
<dbReference type="RefSeq" id="WP_376830811.1">
    <property type="nucleotide sequence ID" value="NZ_JBHLWR010000006.1"/>
</dbReference>
<dbReference type="Gene3D" id="3.10.450.50">
    <property type="match status" value="1"/>
</dbReference>
<reference evidence="3" key="1">
    <citation type="journal article" date="2019" name="Int. J. Syst. Evol. Microbiol.">
        <title>The Global Catalogue of Microorganisms (GCM) 10K type strain sequencing project: providing services to taxonomists for standard genome sequencing and annotation.</title>
        <authorList>
            <consortium name="The Broad Institute Genomics Platform"/>
            <consortium name="The Broad Institute Genome Sequencing Center for Infectious Disease"/>
            <person name="Wu L."/>
            <person name="Ma J."/>
        </authorList>
    </citation>
    <scope>NUCLEOTIDE SEQUENCE [LARGE SCALE GENOMIC DNA]</scope>
    <source>
        <strain evidence="3">CCM 7941</strain>
    </source>
</reference>
<keyword evidence="3" id="KW-1185">Reference proteome</keyword>
<dbReference type="SUPFAM" id="SSF54427">
    <property type="entry name" value="NTF2-like"/>
    <property type="match status" value="1"/>
</dbReference>
<evidence type="ECO:0000313" key="2">
    <source>
        <dbReference type="EMBL" id="MFC3266884.1"/>
    </source>
</evidence>
<organism evidence="2 3">
    <name type="scientific">Camelimonas abortus</name>
    <dbReference type="NCBI Taxonomy" id="1017184"/>
    <lineage>
        <taxon>Bacteria</taxon>
        <taxon>Pseudomonadati</taxon>
        <taxon>Pseudomonadota</taxon>
        <taxon>Alphaproteobacteria</taxon>
        <taxon>Hyphomicrobiales</taxon>
        <taxon>Chelatococcaceae</taxon>
        <taxon>Camelimonas</taxon>
    </lineage>
</organism>
<dbReference type="InterPro" id="IPR032710">
    <property type="entry name" value="NTF2-like_dom_sf"/>
</dbReference>